<dbReference type="AlphaFoldDB" id="A0A1H7CTA4"/>
<keyword evidence="2" id="KW-1185">Reference proteome</keyword>
<reference evidence="1 2" key="1">
    <citation type="submission" date="2016-10" db="EMBL/GenBank/DDBJ databases">
        <authorList>
            <person name="de Groot N.N."/>
        </authorList>
    </citation>
    <scope>NUCLEOTIDE SEQUENCE [LARGE SCALE GENOMIC DNA]</scope>
    <source>
        <strain evidence="1 2">DSM 2179</strain>
    </source>
</reference>
<evidence type="ECO:0000313" key="2">
    <source>
        <dbReference type="Proteomes" id="UP000199662"/>
    </source>
</evidence>
<sequence length="211" mass="24182">MIVQTGFSVALYCQRCGKIHVHDVPYFIGSADKIIFYCKFKHEQATLIRTKSHFFRLRIPCVVCNSVHEAVFSLHQLMRMKVEKIYCAKDFFELGYIGKRQEIKEILMFNRQGFEILEHENHGEKIEKQQILLEAINRIHDIAEAGGIICPCGSKAIEADVLGSAVRLTCCHCGNYELLAAGRERDLDELDKLVVIDLLQRSLQVKNIDLD</sequence>
<name>A0A1H7CTA4_9FIRM</name>
<organism evidence="1 2">
    <name type="scientific">Propionispira arboris</name>
    <dbReference type="NCBI Taxonomy" id="84035"/>
    <lineage>
        <taxon>Bacteria</taxon>
        <taxon>Bacillati</taxon>
        <taxon>Bacillota</taxon>
        <taxon>Negativicutes</taxon>
        <taxon>Selenomonadales</taxon>
        <taxon>Selenomonadaceae</taxon>
        <taxon>Propionispira</taxon>
    </lineage>
</organism>
<proteinExistence type="predicted"/>
<accession>A0A1H7CTA4</accession>
<dbReference type="RefSeq" id="WP_019554913.1">
    <property type="nucleotide sequence ID" value="NZ_FNZK01000025.1"/>
</dbReference>
<dbReference type="STRING" id="84035.SAMN05660742_12522"/>
<protein>
    <submittedName>
        <fullName evidence="1">Uncharacterized protein</fullName>
    </submittedName>
</protein>
<gene>
    <name evidence="1" type="ORF">SAMN05660742_12522</name>
</gene>
<evidence type="ECO:0000313" key="1">
    <source>
        <dbReference type="EMBL" id="SEJ92829.1"/>
    </source>
</evidence>
<dbReference type="EMBL" id="FNZK01000025">
    <property type="protein sequence ID" value="SEJ92829.1"/>
    <property type="molecule type" value="Genomic_DNA"/>
</dbReference>
<dbReference type="Proteomes" id="UP000199662">
    <property type="component" value="Unassembled WGS sequence"/>
</dbReference>